<name>A0A550C5R2_9AGAR</name>
<sequence>MSALSDSSSYEDPTAYEVRLRKYSREIAEHTLRQWNATRERQEKLAADTTDLEDKMASAKISDGRGSPQRRSRRGTDAAAHILLLFAPSSIPQGQQTRESGNGSRAAYAANSEQQRPSNQSTQSARKIRRFVNTHRIPSASQHRAF</sequence>
<feature type="compositionally biased region" description="Basic and acidic residues" evidence="1">
    <location>
        <begin position="36"/>
        <end position="57"/>
    </location>
</feature>
<evidence type="ECO:0000313" key="2">
    <source>
        <dbReference type="EMBL" id="TRM60125.1"/>
    </source>
</evidence>
<proteinExistence type="predicted"/>
<organism evidence="2 3">
    <name type="scientific">Schizophyllum amplum</name>
    <dbReference type="NCBI Taxonomy" id="97359"/>
    <lineage>
        <taxon>Eukaryota</taxon>
        <taxon>Fungi</taxon>
        <taxon>Dikarya</taxon>
        <taxon>Basidiomycota</taxon>
        <taxon>Agaricomycotina</taxon>
        <taxon>Agaricomycetes</taxon>
        <taxon>Agaricomycetidae</taxon>
        <taxon>Agaricales</taxon>
        <taxon>Schizophyllaceae</taxon>
        <taxon>Schizophyllum</taxon>
    </lineage>
</organism>
<dbReference type="Proteomes" id="UP000320762">
    <property type="component" value="Unassembled WGS sequence"/>
</dbReference>
<feature type="region of interest" description="Disordered" evidence="1">
    <location>
        <begin position="36"/>
        <end position="128"/>
    </location>
</feature>
<gene>
    <name evidence="2" type="ORF">BD626DRAFT_571908</name>
</gene>
<accession>A0A550C5R2</accession>
<evidence type="ECO:0000313" key="3">
    <source>
        <dbReference type="Proteomes" id="UP000320762"/>
    </source>
</evidence>
<dbReference type="OrthoDB" id="2907001at2759"/>
<evidence type="ECO:0000256" key="1">
    <source>
        <dbReference type="SAM" id="MobiDB-lite"/>
    </source>
</evidence>
<comment type="caution">
    <text evidence="2">The sequence shown here is derived from an EMBL/GenBank/DDBJ whole genome shotgun (WGS) entry which is preliminary data.</text>
</comment>
<protein>
    <submittedName>
        <fullName evidence="2">Uncharacterized protein</fullName>
    </submittedName>
</protein>
<dbReference type="EMBL" id="VDMD01000023">
    <property type="protein sequence ID" value="TRM60125.1"/>
    <property type="molecule type" value="Genomic_DNA"/>
</dbReference>
<feature type="compositionally biased region" description="Polar residues" evidence="1">
    <location>
        <begin position="90"/>
        <end position="103"/>
    </location>
</feature>
<dbReference type="AlphaFoldDB" id="A0A550C5R2"/>
<reference evidence="2 3" key="1">
    <citation type="journal article" date="2019" name="New Phytol.">
        <title>Comparative genomics reveals unique wood-decay strategies and fruiting body development in the Schizophyllaceae.</title>
        <authorList>
            <person name="Almasi E."/>
            <person name="Sahu N."/>
            <person name="Krizsan K."/>
            <person name="Balint B."/>
            <person name="Kovacs G.M."/>
            <person name="Kiss B."/>
            <person name="Cseklye J."/>
            <person name="Drula E."/>
            <person name="Henrissat B."/>
            <person name="Nagy I."/>
            <person name="Chovatia M."/>
            <person name="Adam C."/>
            <person name="LaButti K."/>
            <person name="Lipzen A."/>
            <person name="Riley R."/>
            <person name="Grigoriev I.V."/>
            <person name="Nagy L.G."/>
        </authorList>
    </citation>
    <scope>NUCLEOTIDE SEQUENCE [LARGE SCALE GENOMIC DNA]</scope>
    <source>
        <strain evidence="2 3">NL-1724</strain>
    </source>
</reference>
<feature type="compositionally biased region" description="Polar residues" evidence="1">
    <location>
        <begin position="111"/>
        <end position="125"/>
    </location>
</feature>
<keyword evidence="3" id="KW-1185">Reference proteome</keyword>